<keyword evidence="2" id="KW-0560">Oxidoreductase</keyword>
<dbReference type="SUPFAM" id="SSF54593">
    <property type="entry name" value="Glyoxalase/Bleomycin resistance protein/Dihydroxybiphenyl dioxygenase"/>
    <property type="match status" value="1"/>
</dbReference>
<comment type="caution">
    <text evidence="2">The sequence shown here is derived from an EMBL/GenBank/DDBJ whole genome shotgun (WGS) entry which is preliminary data.</text>
</comment>
<keyword evidence="2" id="KW-0456">Lyase</keyword>
<dbReference type="AlphaFoldDB" id="A0A7Y9J744"/>
<keyword evidence="2" id="KW-0223">Dioxygenase</keyword>
<keyword evidence="3" id="KW-1185">Reference proteome</keyword>
<dbReference type="EMBL" id="JACCBN010000001">
    <property type="protein sequence ID" value="NYD37898.1"/>
    <property type="molecule type" value="Genomic_DNA"/>
</dbReference>
<dbReference type="Proteomes" id="UP000535890">
    <property type="component" value="Unassembled WGS sequence"/>
</dbReference>
<reference evidence="2 3" key="1">
    <citation type="submission" date="2020-07" db="EMBL/GenBank/DDBJ databases">
        <title>Sequencing the genomes of 1000 actinobacteria strains.</title>
        <authorList>
            <person name="Klenk H.-P."/>
        </authorList>
    </citation>
    <scope>NUCLEOTIDE SEQUENCE [LARGE SCALE GENOMIC DNA]</scope>
    <source>
        <strain evidence="2 3">DSM 45772</strain>
    </source>
</reference>
<organism evidence="2 3">
    <name type="scientific">Actinomycetospora corticicola</name>
    <dbReference type="NCBI Taxonomy" id="663602"/>
    <lineage>
        <taxon>Bacteria</taxon>
        <taxon>Bacillati</taxon>
        <taxon>Actinomycetota</taxon>
        <taxon>Actinomycetes</taxon>
        <taxon>Pseudonocardiales</taxon>
        <taxon>Pseudonocardiaceae</taxon>
        <taxon>Actinomycetospora</taxon>
    </lineage>
</organism>
<dbReference type="Pfam" id="PF00903">
    <property type="entry name" value="Glyoxalase"/>
    <property type="match status" value="1"/>
</dbReference>
<dbReference type="RefSeq" id="WP_343054265.1">
    <property type="nucleotide sequence ID" value="NZ_BAABHP010000024.1"/>
</dbReference>
<dbReference type="GO" id="GO:0051213">
    <property type="term" value="F:dioxygenase activity"/>
    <property type="evidence" value="ECO:0007669"/>
    <property type="project" value="UniProtKB-KW"/>
</dbReference>
<dbReference type="PROSITE" id="PS51819">
    <property type="entry name" value="VOC"/>
    <property type="match status" value="1"/>
</dbReference>
<gene>
    <name evidence="2" type="ORF">BJ983_004000</name>
</gene>
<name>A0A7Y9J744_9PSEU</name>
<dbReference type="CDD" id="cd07263">
    <property type="entry name" value="VOC_like"/>
    <property type="match status" value="1"/>
</dbReference>
<dbReference type="GO" id="GO:0016829">
    <property type="term" value="F:lyase activity"/>
    <property type="evidence" value="ECO:0007669"/>
    <property type="project" value="UniProtKB-KW"/>
</dbReference>
<evidence type="ECO:0000313" key="3">
    <source>
        <dbReference type="Proteomes" id="UP000535890"/>
    </source>
</evidence>
<dbReference type="InterPro" id="IPR029068">
    <property type="entry name" value="Glyas_Bleomycin-R_OHBP_Dase"/>
</dbReference>
<proteinExistence type="predicted"/>
<dbReference type="Gene3D" id="3.10.180.10">
    <property type="entry name" value="2,3-Dihydroxybiphenyl 1,2-Dioxygenase, domain 1"/>
    <property type="match status" value="1"/>
</dbReference>
<dbReference type="InterPro" id="IPR004360">
    <property type="entry name" value="Glyas_Fos-R_dOase_dom"/>
</dbReference>
<dbReference type="PANTHER" id="PTHR36437:SF2">
    <property type="entry name" value="GLYOXALASE_BLEOMYCIN RESISTANCE PROTEIN_DIOXYGENASE"/>
    <property type="match status" value="1"/>
</dbReference>
<feature type="domain" description="VOC" evidence="1">
    <location>
        <begin position="3"/>
        <end position="127"/>
    </location>
</feature>
<accession>A0A7Y9J744</accession>
<sequence>MPKVSYCSVFVDDQDRALQFYRDLLGFELKHDVPLGEHRWLTLTAPGDPEGTQLLLEPAEHPAVKPFRAALVEDGIPATAFGVDDVTAEVERLAGRGVTVVMPPTPTGPVTMAVVDDSCGNLIQLFS</sequence>
<protein>
    <submittedName>
        <fullName evidence="2">Catechol 2,3-dioxygenase-like lactoylglutathione lyase family enzyme</fullName>
    </submittedName>
</protein>
<evidence type="ECO:0000313" key="2">
    <source>
        <dbReference type="EMBL" id="NYD37898.1"/>
    </source>
</evidence>
<evidence type="ECO:0000259" key="1">
    <source>
        <dbReference type="PROSITE" id="PS51819"/>
    </source>
</evidence>
<dbReference type="PANTHER" id="PTHR36437">
    <property type="entry name" value="GLYOXALASE/BLEOMYCIN RESISTANCE PROTEIN/DIOXYGENASE"/>
    <property type="match status" value="1"/>
</dbReference>
<dbReference type="InterPro" id="IPR037523">
    <property type="entry name" value="VOC_core"/>
</dbReference>